<dbReference type="PANTHER" id="PTHR47529">
    <property type="entry name" value="PEPTIDYL-PROLYL CIS-TRANS ISOMERASE D"/>
    <property type="match status" value="1"/>
</dbReference>
<evidence type="ECO:0000256" key="5">
    <source>
        <dbReference type="ARBA" id="ARBA00022692"/>
    </source>
</evidence>
<dbReference type="RefSeq" id="WP_150038442.1">
    <property type="nucleotide sequence ID" value="NZ_OW485601.1"/>
</dbReference>
<dbReference type="InterPro" id="IPR000297">
    <property type="entry name" value="PPIase_PpiC"/>
</dbReference>
<dbReference type="Gene3D" id="3.10.50.40">
    <property type="match status" value="1"/>
</dbReference>
<evidence type="ECO:0000256" key="4">
    <source>
        <dbReference type="ARBA" id="ARBA00022519"/>
    </source>
</evidence>
<keyword evidence="4" id="KW-0997">Cell inner membrane</keyword>
<evidence type="ECO:0000313" key="17">
    <source>
        <dbReference type="Proteomes" id="UP000325255"/>
    </source>
</evidence>
<keyword evidence="17" id="KW-1185">Reference proteome</keyword>
<protein>
    <recommendedName>
        <fullName evidence="2">Parvulin-like PPIase</fullName>
    </recommendedName>
    <alternativeName>
        <fullName evidence="9">Peptidyl-prolyl cis-trans isomerase plp</fullName>
    </alternativeName>
    <alternativeName>
        <fullName evidence="12">Periplasmic chaperone PpiD</fullName>
    </alternativeName>
    <alternativeName>
        <fullName evidence="13">Periplasmic folding chaperone</fullName>
    </alternativeName>
    <alternativeName>
        <fullName evidence="10">Rotamase plp</fullName>
    </alternativeName>
</protein>
<dbReference type="Gene3D" id="1.10.4030.10">
    <property type="entry name" value="Porin chaperone SurA, peptide-binding domain"/>
    <property type="match status" value="1"/>
</dbReference>
<comment type="subcellular location">
    <subcellularLocation>
        <location evidence="1">Cell inner membrane</location>
        <topology evidence="1">Single-pass type II membrane protein</topology>
        <orientation evidence="1">Periplasmic side</orientation>
    </subcellularLocation>
</comment>
<keyword evidence="8" id="KW-0143">Chaperone</keyword>
<evidence type="ECO:0000256" key="3">
    <source>
        <dbReference type="ARBA" id="ARBA00022475"/>
    </source>
</evidence>
<dbReference type="Pfam" id="PF13624">
    <property type="entry name" value="SurA_N_3"/>
    <property type="match status" value="1"/>
</dbReference>
<feature type="transmembrane region" description="Helical" evidence="14">
    <location>
        <begin position="12"/>
        <end position="31"/>
    </location>
</feature>
<dbReference type="InterPro" id="IPR027304">
    <property type="entry name" value="Trigger_fact/SurA_dom_sf"/>
</dbReference>
<evidence type="ECO:0000256" key="9">
    <source>
        <dbReference type="ARBA" id="ARBA00030642"/>
    </source>
</evidence>
<dbReference type="AlphaFoldDB" id="A0A5M6J2E9"/>
<dbReference type="PANTHER" id="PTHR47529:SF1">
    <property type="entry name" value="PERIPLASMIC CHAPERONE PPID"/>
    <property type="match status" value="1"/>
</dbReference>
<accession>A0A5M6J2E9</accession>
<dbReference type="InterPro" id="IPR052029">
    <property type="entry name" value="PpiD_chaperone"/>
</dbReference>
<evidence type="ECO:0000256" key="13">
    <source>
        <dbReference type="ARBA" id="ARBA00042775"/>
    </source>
</evidence>
<evidence type="ECO:0000256" key="7">
    <source>
        <dbReference type="ARBA" id="ARBA00023136"/>
    </source>
</evidence>
<gene>
    <name evidence="16" type="ORF">F1189_00675</name>
</gene>
<evidence type="ECO:0000256" key="11">
    <source>
        <dbReference type="ARBA" id="ARBA00038408"/>
    </source>
</evidence>
<dbReference type="Pfam" id="PF13145">
    <property type="entry name" value="Rotamase_2"/>
    <property type="match status" value="1"/>
</dbReference>
<evidence type="ECO:0000313" key="16">
    <source>
        <dbReference type="EMBL" id="KAA5614674.1"/>
    </source>
</evidence>
<sequence>MLATFRRGLSTWPARLFFFFLVGIFVIWGVGDMINTVGRDTAVATVAGRRIEITELQDAYRRQLAQVQRMFGGRTETTPEIRRGIAEQTLARLITQAALTDAAGTLGLAVPDEALRQAVFTIPAFRGSDGKFDRSMFEQALRNNNLSEPRFLALLRLDILQRQLLEAVRAGAVSPDVLTREVHAFQQEKRTADAVDLPFAAAPAPDAPTEAQLTRWYENHKDQYSTPELRHIKVVVLSPETVAKDVQVSDDDLRAVWEQARAGFEAPEKRSAEIALLPDEAGAAAIAAQWLAGADWAAIQAEASKKGGSPVELTDATRAEIPAPELAEAVFTATPDVVGPPVKTALGWYALKVTKITPATSRSFEDAREDLRARVAADKAADLIYDRANKVDDLLSGGVTLEALPADLGLAALTGTLDAQGNTAEGVPVPIPGPDALRAAIVQAAFQMKQGDPARLTQAPDGAQTFYAVEVDGITPPAPKPLAEVQDAVRTDWTRDTVRRTQEEAAAKILAAVKGGQSLEAAAPGLTIRHLPPVGRASPAEGVPTQLVMPLFSIKAGEPTMAETPDGFVVAVLREITSPDPKDDPIGYGQVRDALARSIGNDMEAVFATALRDRAAPRVNRAMLDSVAQPE</sequence>
<keyword evidence="7 14" id="KW-0472">Membrane</keyword>
<organism evidence="16 17">
    <name type="scientific">Rhodovastum atsumiense</name>
    <dbReference type="NCBI Taxonomy" id="504468"/>
    <lineage>
        <taxon>Bacteria</taxon>
        <taxon>Pseudomonadati</taxon>
        <taxon>Pseudomonadota</taxon>
        <taxon>Alphaproteobacteria</taxon>
        <taxon>Acetobacterales</taxon>
        <taxon>Acetobacteraceae</taxon>
        <taxon>Rhodovastum</taxon>
    </lineage>
</organism>
<keyword evidence="5 14" id="KW-0812">Transmembrane</keyword>
<evidence type="ECO:0000259" key="15">
    <source>
        <dbReference type="Pfam" id="PF13145"/>
    </source>
</evidence>
<name>A0A5M6J2E9_9PROT</name>
<keyword evidence="3" id="KW-1003">Cell membrane</keyword>
<reference evidence="16 17" key="1">
    <citation type="submission" date="2019-09" db="EMBL/GenBank/DDBJ databases">
        <title>Genome sequence of Rhodovastum atsumiense, a diverse member of the Acetobacteraceae family of non-sulfur purple photosynthetic bacteria.</title>
        <authorList>
            <person name="Meyer T."/>
            <person name="Kyndt J."/>
        </authorList>
    </citation>
    <scope>NUCLEOTIDE SEQUENCE [LARGE SCALE GENOMIC DNA]</scope>
    <source>
        <strain evidence="16 17">DSM 21279</strain>
    </source>
</reference>
<evidence type="ECO:0000256" key="10">
    <source>
        <dbReference type="ARBA" id="ARBA00031484"/>
    </source>
</evidence>
<evidence type="ECO:0000256" key="2">
    <source>
        <dbReference type="ARBA" id="ARBA00018370"/>
    </source>
</evidence>
<dbReference type="GO" id="GO:0003755">
    <property type="term" value="F:peptidyl-prolyl cis-trans isomerase activity"/>
    <property type="evidence" value="ECO:0007669"/>
    <property type="project" value="InterPro"/>
</dbReference>
<evidence type="ECO:0000256" key="1">
    <source>
        <dbReference type="ARBA" id="ARBA00004382"/>
    </source>
</evidence>
<dbReference type="SUPFAM" id="SSF54534">
    <property type="entry name" value="FKBP-like"/>
    <property type="match status" value="1"/>
</dbReference>
<feature type="domain" description="PpiC" evidence="15">
    <location>
        <begin position="248"/>
        <end position="369"/>
    </location>
</feature>
<evidence type="ECO:0000256" key="12">
    <source>
        <dbReference type="ARBA" id="ARBA00040743"/>
    </source>
</evidence>
<keyword evidence="6 14" id="KW-1133">Transmembrane helix</keyword>
<dbReference type="GO" id="GO:0005886">
    <property type="term" value="C:plasma membrane"/>
    <property type="evidence" value="ECO:0007669"/>
    <property type="project" value="UniProtKB-SubCell"/>
</dbReference>
<evidence type="ECO:0000256" key="8">
    <source>
        <dbReference type="ARBA" id="ARBA00023186"/>
    </source>
</evidence>
<dbReference type="OrthoDB" id="9768393at2"/>
<dbReference type="EMBL" id="VWPK01000001">
    <property type="protein sequence ID" value="KAA5614674.1"/>
    <property type="molecule type" value="Genomic_DNA"/>
</dbReference>
<dbReference type="SUPFAM" id="SSF109998">
    <property type="entry name" value="Triger factor/SurA peptide-binding domain-like"/>
    <property type="match status" value="1"/>
</dbReference>
<dbReference type="InterPro" id="IPR046357">
    <property type="entry name" value="PPIase_dom_sf"/>
</dbReference>
<dbReference type="Proteomes" id="UP000325255">
    <property type="component" value="Unassembled WGS sequence"/>
</dbReference>
<evidence type="ECO:0000256" key="14">
    <source>
        <dbReference type="SAM" id="Phobius"/>
    </source>
</evidence>
<comment type="caution">
    <text evidence="16">The sequence shown here is derived from an EMBL/GenBank/DDBJ whole genome shotgun (WGS) entry which is preliminary data.</text>
</comment>
<proteinExistence type="inferred from homology"/>
<evidence type="ECO:0000256" key="6">
    <source>
        <dbReference type="ARBA" id="ARBA00022989"/>
    </source>
</evidence>
<comment type="similarity">
    <text evidence="11">Belongs to the PpiD chaperone family.</text>
</comment>